<name>A0A9W9Y295_9EURO</name>
<keyword evidence="2" id="KW-0067">ATP-binding</keyword>
<keyword evidence="2" id="KW-0547">Nucleotide-binding</keyword>
<protein>
    <submittedName>
        <fullName evidence="2">Helicase C-terminal</fullName>
    </submittedName>
</protein>
<accession>A0A9W9Y295</accession>
<feature type="region of interest" description="Disordered" evidence="1">
    <location>
        <begin position="1"/>
        <end position="25"/>
    </location>
</feature>
<dbReference type="GO" id="GO:0004386">
    <property type="term" value="F:helicase activity"/>
    <property type="evidence" value="ECO:0007669"/>
    <property type="project" value="UniProtKB-KW"/>
</dbReference>
<gene>
    <name evidence="2" type="ORF">N7463_003332</name>
</gene>
<evidence type="ECO:0000313" key="2">
    <source>
        <dbReference type="EMBL" id="KAJ5513780.1"/>
    </source>
</evidence>
<keyword evidence="2" id="KW-0378">Hydrolase</keyword>
<evidence type="ECO:0000313" key="3">
    <source>
        <dbReference type="Proteomes" id="UP001149954"/>
    </source>
</evidence>
<dbReference type="AlphaFoldDB" id="A0A9W9Y295"/>
<comment type="caution">
    <text evidence="2">The sequence shown here is derived from an EMBL/GenBank/DDBJ whole genome shotgun (WGS) entry which is preliminary data.</text>
</comment>
<evidence type="ECO:0000256" key="1">
    <source>
        <dbReference type="SAM" id="MobiDB-lite"/>
    </source>
</evidence>
<keyword evidence="2" id="KW-0347">Helicase</keyword>
<reference evidence="2" key="2">
    <citation type="journal article" date="2023" name="IMA Fungus">
        <title>Comparative genomic study of the Penicillium genus elucidates a diverse pangenome and 15 lateral gene transfer events.</title>
        <authorList>
            <person name="Petersen C."/>
            <person name="Sorensen T."/>
            <person name="Nielsen M.R."/>
            <person name="Sondergaard T.E."/>
            <person name="Sorensen J.L."/>
            <person name="Fitzpatrick D.A."/>
            <person name="Frisvad J.C."/>
            <person name="Nielsen K.L."/>
        </authorList>
    </citation>
    <scope>NUCLEOTIDE SEQUENCE</scope>
    <source>
        <strain evidence="2">IBT 29495</strain>
    </source>
</reference>
<proteinExistence type="predicted"/>
<keyword evidence="3" id="KW-1185">Reference proteome</keyword>
<organism evidence="2 3">
    <name type="scientific">Penicillium fimorum</name>
    <dbReference type="NCBI Taxonomy" id="1882269"/>
    <lineage>
        <taxon>Eukaryota</taxon>
        <taxon>Fungi</taxon>
        <taxon>Dikarya</taxon>
        <taxon>Ascomycota</taxon>
        <taxon>Pezizomycotina</taxon>
        <taxon>Eurotiomycetes</taxon>
        <taxon>Eurotiomycetidae</taxon>
        <taxon>Eurotiales</taxon>
        <taxon>Aspergillaceae</taxon>
        <taxon>Penicillium</taxon>
    </lineage>
</organism>
<dbReference type="Proteomes" id="UP001149954">
    <property type="component" value="Unassembled WGS sequence"/>
</dbReference>
<reference evidence="2" key="1">
    <citation type="submission" date="2022-12" db="EMBL/GenBank/DDBJ databases">
        <authorList>
            <person name="Petersen C."/>
        </authorList>
    </citation>
    <scope>NUCLEOTIDE SEQUENCE</scope>
    <source>
        <strain evidence="2">IBT 29495</strain>
    </source>
</reference>
<sequence length="68" mass="7702">MQEINEGGDSFEVEEGEKKKRNRQGYVSTLNKIQSLDIMNKVYNAQKGIGQASTVIGRKLRDGRCRMP</sequence>
<dbReference type="EMBL" id="JAPWDS010000002">
    <property type="protein sequence ID" value="KAJ5513780.1"/>
    <property type="molecule type" value="Genomic_DNA"/>
</dbReference>